<protein>
    <submittedName>
        <fullName evidence="1">Uncharacterized protein</fullName>
    </submittedName>
</protein>
<dbReference type="Proteomes" id="UP000747542">
    <property type="component" value="Unassembled WGS sequence"/>
</dbReference>
<comment type="caution">
    <text evidence="1">The sequence shown here is derived from an EMBL/GenBank/DDBJ whole genome shotgun (WGS) entry which is preliminary data.</text>
</comment>
<gene>
    <name evidence="1" type="ORF">Hamer_G006866</name>
</gene>
<dbReference type="AlphaFoldDB" id="A0A8J5T567"/>
<dbReference type="EMBL" id="JAHLQT010010484">
    <property type="protein sequence ID" value="KAG7172650.1"/>
    <property type="molecule type" value="Genomic_DNA"/>
</dbReference>
<evidence type="ECO:0000313" key="2">
    <source>
        <dbReference type="Proteomes" id="UP000747542"/>
    </source>
</evidence>
<name>A0A8J5T567_HOMAM</name>
<proteinExistence type="predicted"/>
<keyword evidence="2" id="KW-1185">Reference proteome</keyword>
<reference evidence="1" key="1">
    <citation type="journal article" date="2021" name="Sci. Adv.">
        <title>The American lobster genome reveals insights on longevity, neural, and immune adaptations.</title>
        <authorList>
            <person name="Polinski J.M."/>
            <person name="Zimin A.V."/>
            <person name="Clark K.F."/>
            <person name="Kohn A.B."/>
            <person name="Sadowski N."/>
            <person name="Timp W."/>
            <person name="Ptitsyn A."/>
            <person name="Khanna P."/>
            <person name="Romanova D.Y."/>
            <person name="Williams P."/>
            <person name="Greenwood S.J."/>
            <person name="Moroz L.L."/>
            <person name="Walt D.R."/>
            <person name="Bodnar A.G."/>
        </authorList>
    </citation>
    <scope>NUCLEOTIDE SEQUENCE</scope>
    <source>
        <strain evidence="1">GMGI-L3</strain>
    </source>
</reference>
<accession>A0A8J5T567</accession>
<organism evidence="1 2">
    <name type="scientific">Homarus americanus</name>
    <name type="common">American lobster</name>
    <dbReference type="NCBI Taxonomy" id="6706"/>
    <lineage>
        <taxon>Eukaryota</taxon>
        <taxon>Metazoa</taxon>
        <taxon>Ecdysozoa</taxon>
        <taxon>Arthropoda</taxon>
        <taxon>Crustacea</taxon>
        <taxon>Multicrustacea</taxon>
        <taxon>Malacostraca</taxon>
        <taxon>Eumalacostraca</taxon>
        <taxon>Eucarida</taxon>
        <taxon>Decapoda</taxon>
        <taxon>Pleocyemata</taxon>
        <taxon>Astacidea</taxon>
        <taxon>Nephropoidea</taxon>
        <taxon>Nephropidae</taxon>
        <taxon>Homarus</taxon>
    </lineage>
</organism>
<sequence length="16" mass="1676">MLCSPSYVSCTEAEGV</sequence>
<evidence type="ECO:0000313" key="1">
    <source>
        <dbReference type="EMBL" id="KAG7172650.1"/>
    </source>
</evidence>